<organism evidence="16">
    <name type="scientific">Culicoides sonorensis</name>
    <name type="common">Biting midge</name>
    <dbReference type="NCBI Taxonomy" id="179676"/>
    <lineage>
        <taxon>Eukaryota</taxon>
        <taxon>Metazoa</taxon>
        <taxon>Ecdysozoa</taxon>
        <taxon>Arthropoda</taxon>
        <taxon>Hexapoda</taxon>
        <taxon>Insecta</taxon>
        <taxon>Pterygota</taxon>
        <taxon>Neoptera</taxon>
        <taxon>Endopterygota</taxon>
        <taxon>Diptera</taxon>
        <taxon>Nematocera</taxon>
        <taxon>Chironomoidea</taxon>
        <taxon>Ceratopogonidae</taxon>
        <taxon>Ceratopogoninae</taxon>
        <taxon>Culicoides</taxon>
        <taxon>Monoculicoides</taxon>
    </lineage>
</organism>
<keyword evidence="8 11" id="KW-0539">Nucleus</keyword>
<dbReference type="PANTHER" id="PTHR20844:SF0">
    <property type="entry name" value="MEDIATOR OF RNA POLYMERASE II TRANSCRIPTION SUBUNIT 9"/>
    <property type="match status" value="1"/>
</dbReference>
<evidence type="ECO:0000256" key="3">
    <source>
        <dbReference type="ARBA" id="ARBA00020636"/>
    </source>
</evidence>
<evidence type="ECO:0000256" key="12">
    <source>
        <dbReference type="SAM" id="Coils"/>
    </source>
</evidence>
<dbReference type="GO" id="GO:0003712">
    <property type="term" value="F:transcription coregulator activity"/>
    <property type="evidence" value="ECO:0007669"/>
    <property type="project" value="InterPro"/>
</dbReference>
<dbReference type="VEuPathDB" id="VectorBase:CSON014826"/>
<dbReference type="Pfam" id="PF07544">
    <property type="entry name" value="Med9"/>
    <property type="match status" value="1"/>
</dbReference>
<dbReference type="AlphaFoldDB" id="A0A336MKX5"/>
<dbReference type="EMBL" id="UFQS01004235">
    <property type="protein sequence ID" value="SSX16264.1"/>
    <property type="molecule type" value="Genomic_DNA"/>
</dbReference>
<evidence type="ECO:0000256" key="4">
    <source>
        <dbReference type="ARBA" id="ARBA00023015"/>
    </source>
</evidence>
<dbReference type="EMBL" id="UFQS01001355">
    <property type="protein sequence ID" value="SSX10495.1"/>
    <property type="molecule type" value="Genomic_DNA"/>
</dbReference>
<comment type="subcellular location">
    <subcellularLocation>
        <location evidence="1 11">Nucleus</location>
    </subcellularLocation>
</comment>
<proteinExistence type="inferred from homology"/>
<keyword evidence="6 11" id="KW-0010">Activator</keyword>
<dbReference type="PANTHER" id="PTHR20844">
    <property type="entry name" value="MEDIATOR OF RNA POLYMERASE II TRANSCRIPTION, SUBUNIT 9"/>
    <property type="match status" value="1"/>
</dbReference>
<dbReference type="VEuPathDB" id="VectorBase:CSON002159"/>
<feature type="coiled-coil region" evidence="12">
    <location>
        <begin position="37"/>
        <end position="95"/>
    </location>
</feature>
<evidence type="ECO:0000313" key="13">
    <source>
        <dbReference type="EMBL" id="SSX10495.1"/>
    </source>
</evidence>
<dbReference type="GO" id="GO:0006357">
    <property type="term" value="P:regulation of transcription by RNA polymerase II"/>
    <property type="evidence" value="ECO:0007669"/>
    <property type="project" value="InterPro"/>
</dbReference>
<dbReference type="EMBL" id="UFQT01000874">
    <property type="protein sequence ID" value="SSX27763.1"/>
    <property type="molecule type" value="Genomic_DNA"/>
</dbReference>
<reference evidence="16" key="2">
    <citation type="submission" date="2018-07" db="EMBL/GenBank/DDBJ databases">
        <authorList>
            <person name="Quirk P.G."/>
            <person name="Krulwich T.A."/>
        </authorList>
    </citation>
    <scope>NUCLEOTIDE SEQUENCE</scope>
</reference>
<name>A0A336MKX5_CULSO</name>
<accession>A0A336MKX5</accession>
<dbReference type="VEuPathDB" id="VectorBase:CSON010434"/>
<dbReference type="InterPro" id="IPR011425">
    <property type="entry name" value="Med9"/>
</dbReference>
<evidence type="ECO:0000313" key="16">
    <source>
        <dbReference type="EMBL" id="SSX30181.1"/>
    </source>
</evidence>
<evidence type="ECO:0000256" key="6">
    <source>
        <dbReference type="ARBA" id="ARBA00023159"/>
    </source>
</evidence>
<evidence type="ECO:0000256" key="9">
    <source>
        <dbReference type="ARBA" id="ARBA00025687"/>
    </source>
</evidence>
<evidence type="ECO:0000256" key="7">
    <source>
        <dbReference type="ARBA" id="ARBA00023163"/>
    </source>
</evidence>
<dbReference type="InterPro" id="IPR039242">
    <property type="entry name" value="MED9_metazoa"/>
</dbReference>
<sequence>MENTPKTPAIEIEILPHVYHILRSVEKDQAEINTKHSQECSQKVLELQKQLEIARNQIKALPGIDLNKEDQLQKLENLRNQLVLKQDLIKKYKDIQF</sequence>
<dbReference type="EMBL" id="UFQT01004235">
    <property type="protein sequence ID" value="SSX35585.1"/>
    <property type="molecule type" value="Genomic_DNA"/>
</dbReference>
<keyword evidence="7 11" id="KW-0804">Transcription</keyword>
<evidence type="ECO:0000313" key="14">
    <source>
        <dbReference type="EMBL" id="SSX16264.1"/>
    </source>
</evidence>
<evidence type="ECO:0000256" key="8">
    <source>
        <dbReference type="ARBA" id="ARBA00023242"/>
    </source>
</evidence>
<dbReference type="SUPFAM" id="SSF140718">
    <property type="entry name" value="Mediator hinge subcomplex-like"/>
    <property type="match status" value="1"/>
</dbReference>
<protein>
    <recommendedName>
        <fullName evidence="3 11">Mediator of RNA polymerase II transcription subunit 9</fullName>
    </recommendedName>
    <alternativeName>
        <fullName evidence="10 11">Mediator complex subunit 9</fullName>
    </alternativeName>
</protein>
<dbReference type="EMBL" id="UFQT01001355">
    <property type="protein sequence ID" value="SSX30181.1"/>
    <property type="molecule type" value="Genomic_DNA"/>
</dbReference>
<reference evidence="13" key="1">
    <citation type="submission" date="2018-04" db="EMBL/GenBank/DDBJ databases">
        <authorList>
            <person name="Go L.Y."/>
            <person name="Mitchell J.A."/>
        </authorList>
    </citation>
    <scope>NUCLEOTIDE SEQUENCE</scope>
    <source>
        <tissue evidence="13">Whole organism</tissue>
    </source>
</reference>
<dbReference type="InterPro" id="IPR037212">
    <property type="entry name" value="Med7/Med21-like"/>
</dbReference>
<evidence type="ECO:0000313" key="15">
    <source>
        <dbReference type="EMBL" id="SSX27763.1"/>
    </source>
</evidence>
<evidence type="ECO:0000256" key="5">
    <source>
        <dbReference type="ARBA" id="ARBA00023054"/>
    </source>
</evidence>
<evidence type="ECO:0000256" key="11">
    <source>
        <dbReference type="RuleBase" id="RU364145"/>
    </source>
</evidence>
<keyword evidence="5 12" id="KW-0175">Coiled coil</keyword>
<evidence type="ECO:0000256" key="1">
    <source>
        <dbReference type="ARBA" id="ARBA00004123"/>
    </source>
</evidence>
<gene>
    <name evidence="16" type="primary">CSON002159</name>
    <name evidence="14" type="synonym">CSON010434</name>
    <name evidence="15" type="synonym">CSON014826</name>
    <name evidence="11" type="synonym">MED9</name>
</gene>
<dbReference type="GO" id="GO:0016592">
    <property type="term" value="C:mediator complex"/>
    <property type="evidence" value="ECO:0007669"/>
    <property type="project" value="InterPro"/>
</dbReference>
<keyword evidence="4 11" id="KW-0805">Transcription regulation</keyword>
<evidence type="ECO:0000256" key="10">
    <source>
        <dbReference type="ARBA" id="ARBA00031260"/>
    </source>
</evidence>
<evidence type="ECO:0000256" key="2">
    <source>
        <dbReference type="ARBA" id="ARBA00008089"/>
    </source>
</evidence>
<comment type="similarity">
    <text evidence="2 11">Belongs to the Mediator complex subunit 9 family.</text>
</comment>
<comment type="function">
    <text evidence="9 11">Component of the Mediator complex, a coactivator involved in the regulated transcription of nearly all RNA polymerase II-dependent genes. Mediator functions as a bridge to convey information from gene-specific regulatory proteins to the basal RNA polymerase II transcription machinery. Mediator is recruited to promoters by direct interactions with regulatory proteins and serves as a scaffold for the assembly of a functional preinitiation complex with RNA polymerase II and the general transcription factors.</text>
</comment>
<comment type="subunit">
    <text evidence="11">Component of the Mediator complex.</text>
</comment>